<feature type="transmembrane region" description="Helical" evidence="17">
    <location>
        <begin position="12"/>
        <end position="38"/>
    </location>
</feature>
<feature type="transmembrane region" description="Helical" evidence="17">
    <location>
        <begin position="44"/>
        <end position="69"/>
    </location>
</feature>
<dbReference type="PANTHER" id="PTHR43507:SF20">
    <property type="entry name" value="NADH-UBIQUINONE OXIDOREDUCTASE CHAIN 4"/>
    <property type="match status" value="1"/>
</dbReference>
<dbReference type="GO" id="GO:0048039">
    <property type="term" value="F:ubiquinone binding"/>
    <property type="evidence" value="ECO:0007669"/>
    <property type="project" value="TreeGrafter"/>
</dbReference>
<feature type="transmembrane region" description="Helical" evidence="17">
    <location>
        <begin position="133"/>
        <end position="153"/>
    </location>
</feature>
<dbReference type="GO" id="GO:0042773">
    <property type="term" value="P:ATP synthesis coupled electron transport"/>
    <property type="evidence" value="ECO:0007669"/>
    <property type="project" value="InterPro"/>
</dbReference>
<evidence type="ECO:0000256" key="8">
    <source>
        <dbReference type="ARBA" id="ARBA00022692"/>
    </source>
</evidence>
<feature type="domain" description="NADH:quinone oxidoreductase/Mrp antiporter transmembrane" evidence="18">
    <location>
        <begin position="102"/>
        <end position="382"/>
    </location>
</feature>
<evidence type="ECO:0000256" key="4">
    <source>
        <dbReference type="ARBA" id="ARBA00012944"/>
    </source>
</evidence>
<feature type="transmembrane region" description="Helical" evidence="17">
    <location>
        <begin position="294"/>
        <end position="314"/>
    </location>
</feature>
<dbReference type="GO" id="GO:0031966">
    <property type="term" value="C:mitochondrial membrane"/>
    <property type="evidence" value="ECO:0007669"/>
    <property type="project" value="UniProtKB-SubCell"/>
</dbReference>
<feature type="transmembrane region" description="Helical" evidence="17">
    <location>
        <begin position="373"/>
        <end position="394"/>
    </location>
</feature>
<reference evidence="19" key="1">
    <citation type="journal article" date="2019" name="Ticks Tick Borne Dis.">
        <title>Argasid and ixodid systematics: Implications for soft tick evolution and systematics, with a new argasid species list.</title>
        <authorList>
            <person name="Mans B.J."/>
            <person name="Featherston J."/>
            <person name="Kvas M."/>
            <person name="Pillay K.A."/>
            <person name="de Klerk D.G."/>
            <person name="Pienaar R."/>
            <person name="de Castro M.H."/>
            <person name="Schwan T.G."/>
            <person name="Lopez J.E."/>
            <person name="Teel P."/>
            <person name="Perez de Leon A.A."/>
            <person name="Sonenshine D.E."/>
            <person name="Egekwu N.I."/>
            <person name="Bakkes D.K."/>
            <person name="Heyne H."/>
            <person name="Kanduma E.G."/>
            <person name="Nyangiwe N."/>
            <person name="Bouattour A."/>
            <person name="Latif A.A."/>
        </authorList>
    </citation>
    <scope>NUCLEOTIDE SEQUENCE</scope>
    <source>
        <strain evidence="19">1</strain>
        <strain evidence="20">2</strain>
    </source>
</reference>
<geneLocation type="mitochondrion" evidence="19"/>
<dbReference type="AlphaFoldDB" id="A0A1P8AG59"/>
<keyword evidence="9" id="KW-1278">Translocase</keyword>
<evidence type="ECO:0000256" key="3">
    <source>
        <dbReference type="ARBA" id="ARBA00009025"/>
    </source>
</evidence>
<comment type="function">
    <text evidence="17">Core subunit of the mitochondrial membrane respiratory chain NADH dehydrogenase (Complex I) which catalyzes electron transfer from NADH through the respiratory chain, using ubiquinone as an electron acceptor. Essential for the catalytic activity and assembly of complex I.</text>
</comment>
<name>A0A1P8AG59_9ACAR</name>
<evidence type="ECO:0000256" key="7">
    <source>
        <dbReference type="ARBA" id="ARBA00022660"/>
    </source>
</evidence>
<comment type="similarity">
    <text evidence="3 17">Belongs to the complex I subunit 4 family.</text>
</comment>
<dbReference type="InterPro" id="IPR001750">
    <property type="entry name" value="ND/Mrp_TM"/>
</dbReference>
<gene>
    <name evidence="19" type="primary">ND4</name>
</gene>
<evidence type="ECO:0000259" key="18">
    <source>
        <dbReference type="Pfam" id="PF00361"/>
    </source>
</evidence>
<evidence type="ECO:0000313" key="19">
    <source>
        <dbReference type="EMBL" id="AMX74100.1"/>
    </source>
</evidence>
<evidence type="ECO:0000256" key="1">
    <source>
        <dbReference type="ARBA" id="ARBA00003257"/>
    </source>
</evidence>
<dbReference type="EMBL" id="KR907239">
    <property type="protein sequence ID" value="AMX74113.1"/>
    <property type="molecule type" value="Genomic_DNA"/>
</dbReference>
<accession>A0A1P8AG59</accession>
<feature type="transmembrane region" description="Helical" evidence="17">
    <location>
        <begin position="414"/>
        <end position="435"/>
    </location>
</feature>
<keyword evidence="10 17" id="KW-0249">Electron transport</keyword>
<dbReference type="Pfam" id="PF00361">
    <property type="entry name" value="Proton_antipo_M"/>
    <property type="match status" value="1"/>
</dbReference>
<evidence type="ECO:0000313" key="20">
    <source>
        <dbReference type="EMBL" id="AMX74113.1"/>
    </source>
</evidence>
<feature type="transmembrane region" description="Helical" evidence="17">
    <location>
        <begin position="239"/>
        <end position="258"/>
    </location>
</feature>
<evidence type="ECO:0000256" key="10">
    <source>
        <dbReference type="ARBA" id="ARBA00022982"/>
    </source>
</evidence>
<evidence type="ECO:0000256" key="13">
    <source>
        <dbReference type="ARBA" id="ARBA00023075"/>
    </source>
</evidence>
<feature type="transmembrane region" description="Helical" evidence="17">
    <location>
        <begin position="173"/>
        <end position="196"/>
    </location>
</feature>
<dbReference type="EC" id="7.1.1.2" evidence="4 17"/>
<sequence>MMLIMMILLTMVGFYYLISVIEIIVYVLLIFFLLFLLMDWSSEVMYINMFFMMDSLSMLLVLLTMWISCMMYMTVFDSCNIMLLFYMNLLMLLLILCFSVINMMSFYILFESVLLPMVMIIFGWGGQMERLQAGLYMLFYTVFGSLPLLLFILWNEPNHCMFWFKWINEEINIVYFIFAMVAFIVKLPVYFFHLWLPKAHVEAPLIGSMILAGVLLKLGIYGIYRIKFLFMKEYMCYGMWLQSLCMIGGLYICFLCMCQVDIKSLIAYSSISHMSLMMGGVISCSNWGEVGMFLMMIGHGLCSSGLFCLANIMYERVYTRSLLLLKGMGCLYPSLSFWWFIFVIINMAAPPSMNMGAEIFLFGSLVKWCPNLFFPIMLVSFLTACYSLHLYSYVNHGKGWVVFSVKNLCMQENLVLYAHAIPLGLWVMKFEMFIWS</sequence>
<keyword evidence="12 17" id="KW-0520">NAD</keyword>
<dbReference type="PANTHER" id="PTHR43507">
    <property type="entry name" value="NADH-UBIQUINONE OXIDOREDUCTASE CHAIN 4"/>
    <property type="match status" value="1"/>
</dbReference>
<evidence type="ECO:0000256" key="15">
    <source>
        <dbReference type="ARBA" id="ARBA00023136"/>
    </source>
</evidence>
<dbReference type="GO" id="GO:0008137">
    <property type="term" value="F:NADH dehydrogenase (ubiquinone) activity"/>
    <property type="evidence" value="ECO:0007669"/>
    <property type="project" value="UniProtKB-UniRule"/>
</dbReference>
<comment type="catalytic activity">
    <reaction evidence="16 17">
        <text>a ubiquinone + NADH + 5 H(+)(in) = a ubiquinol + NAD(+) + 4 H(+)(out)</text>
        <dbReference type="Rhea" id="RHEA:29091"/>
        <dbReference type="Rhea" id="RHEA-COMP:9565"/>
        <dbReference type="Rhea" id="RHEA-COMP:9566"/>
        <dbReference type="ChEBI" id="CHEBI:15378"/>
        <dbReference type="ChEBI" id="CHEBI:16389"/>
        <dbReference type="ChEBI" id="CHEBI:17976"/>
        <dbReference type="ChEBI" id="CHEBI:57540"/>
        <dbReference type="ChEBI" id="CHEBI:57945"/>
        <dbReference type="EC" id="7.1.1.2"/>
    </reaction>
</comment>
<evidence type="ECO:0000256" key="12">
    <source>
        <dbReference type="ARBA" id="ARBA00023027"/>
    </source>
</evidence>
<feature type="transmembrane region" description="Helical" evidence="17">
    <location>
        <begin position="107"/>
        <end position="126"/>
    </location>
</feature>
<dbReference type="InterPro" id="IPR003918">
    <property type="entry name" value="NADH_UbQ_OxRdtase"/>
</dbReference>
<feature type="transmembrane region" description="Helical" evidence="17">
    <location>
        <begin position="203"/>
        <end position="224"/>
    </location>
</feature>
<protein>
    <recommendedName>
        <fullName evidence="5 17">NADH-ubiquinone oxidoreductase chain 4</fullName>
        <ecNumber evidence="4 17">7.1.1.2</ecNumber>
    </recommendedName>
</protein>
<feature type="transmembrane region" description="Helical" evidence="17">
    <location>
        <begin position="265"/>
        <end position="288"/>
    </location>
</feature>
<keyword evidence="14 17" id="KW-0496">Mitochondrion</keyword>
<evidence type="ECO:0000256" key="6">
    <source>
        <dbReference type="ARBA" id="ARBA00022448"/>
    </source>
</evidence>
<keyword evidence="15 17" id="KW-0472">Membrane</keyword>
<feature type="transmembrane region" description="Helical" evidence="17">
    <location>
        <begin position="335"/>
        <end position="353"/>
    </location>
</feature>
<evidence type="ECO:0000256" key="16">
    <source>
        <dbReference type="ARBA" id="ARBA00049551"/>
    </source>
</evidence>
<dbReference type="EMBL" id="KR907236">
    <property type="protein sequence ID" value="AMX74100.1"/>
    <property type="molecule type" value="Genomic_DNA"/>
</dbReference>
<feature type="transmembrane region" description="Helical" evidence="17">
    <location>
        <begin position="81"/>
        <end position="101"/>
    </location>
</feature>
<comment type="subcellular location">
    <subcellularLocation>
        <location evidence="2 17">Mitochondrion membrane</location>
        <topology evidence="2 17">Multi-pass membrane protein</topology>
    </subcellularLocation>
</comment>
<keyword evidence="11 17" id="KW-1133">Transmembrane helix</keyword>
<dbReference type="PRINTS" id="PR01437">
    <property type="entry name" value="NUOXDRDTASE4"/>
</dbReference>
<evidence type="ECO:0000256" key="17">
    <source>
        <dbReference type="RuleBase" id="RU003297"/>
    </source>
</evidence>
<comment type="function">
    <text evidence="1">Core subunit of the mitochondrial membrane respiratory chain NADH dehydrogenase (Complex I) that is believed to belong to the minimal assembly required for catalysis. Complex I functions in the transfer of electrons from NADH to the respiratory chain. The immediate electron acceptor for the enzyme is believed to be ubiquinone.</text>
</comment>
<evidence type="ECO:0000256" key="9">
    <source>
        <dbReference type="ARBA" id="ARBA00022967"/>
    </source>
</evidence>
<organism evidence="19">
    <name type="scientific">Chiropterargas boueti</name>
    <dbReference type="NCBI Taxonomy" id="1827022"/>
    <lineage>
        <taxon>Eukaryota</taxon>
        <taxon>Metazoa</taxon>
        <taxon>Ecdysozoa</taxon>
        <taxon>Arthropoda</taxon>
        <taxon>Chelicerata</taxon>
        <taxon>Arachnida</taxon>
        <taxon>Acari</taxon>
        <taxon>Parasitiformes</taxon>
        <taxon>Ixodida</taxon>
        <taxon>Ixodoidea</taxon>
        <taxon>Argasidae</taxon>
        <taxon>Ornithodorinae</taxon>
        <taxon>Chiropterargas</taxon>
    </lineage>
</organism>
<evidence type="ECO:0000256" key="5">
    <source>
        <dbReference type="ARBA" id="ARBA00021006"/>
    </source>
</evidence>
<evidence type="ECO:0000256" key="2">
    <source>
        <dbReference type="ARBA" id="ARBA00004225"/>
    </source>
</evidence>
<dbReference type="GO" id="GO:0003954">
    <property type="term" value="F:NADH dehydrogenase activity"/>
    <property type="evidence" value="ECO:0007669"/>
    <property type="project" value="TreeGrafter"/>
</dbReference>
<evidence type="ECO:0000256" key="14">
    <source>
        <dbReference type="ARBA" id="ARBA00023128"/>
    </source>
</evidence>
<keyword evidence="8 17" id="KW-0812">Transmembrane</keyword>
<keyword evidence="6 17" id="KW-0813">Transport</keyword>
<evidence type="ECO:0000256" key="11">
    <source>
        <dbReference type="ARBA" id="ARBA00022989"/>
    </source>
</evidence>
<keyword evidence="13 17" id="KW-0830">Ubiquinone</keyword>
<proteinExistence type="inferred from homology"/>
<keyword evidence="7 17" id="KW-0679">Respiratory chain</keyword>
<dbReference type="GO" id="GO:0015990">
    <property type="term" value="P:electron transport coupled proton transport"/>
    <property type="evidence" value="ECO:0007669"/>
    <property type="project" value="TreeGrafter"/>
</dbReference>